<feature type="compositionally biased region" description="Basic and acidic residues" evidence="1">
    <location>
        <begin position="268"/>
        <end position="290"/>
    </location>
</feature>
<dbReference type="InterPro" id="IPR036388">
    <property type="entry name" value="WH-like_DNA-bd_sf"/>
</dbReference>
<dbReference type="AlphaFoldDB" id="A0A518I5W0"/>
<keyword evidence="3" id="KW-1185">Reference proteome</keyword>
<sequence length="471" mass="54375">MKFNGFEHLTANYLYCPNQFFDVCLPHHSRGTVRLVAYLLRKTLGWLDREGNPIEQEISISYRDLINEAGISRGAIRKALDEAVTAGFIICIQPGKANGNNQAAETAQYALRWDADNDYAKTPEAFNGFFVGEGYRTPIPNSFFDLIVRQETLAVVKVVGTVLRHTVGYQNQFGGRRQIAPLSYSYIQKYVNLSDRSTLSAAIQHAIETGYIHCVQKGGIDPSHTTRRPSTYAIRWHEQAHREVSGSKTRPAIRQRYKIQTSNGSETRPAERFKNQTEEKPQENNTDKQQNKPTVVAVENLESFQLLQHAGFDDEIARDLSQKRGLEEIQQQIEWLSHRNPDRNSLGMLRRAIEGNWLKPDSLLIKEKKQQHFQSNHTEPVEAEIEEEQVTAAKQEKKRRREQVRSIWNELTFDERTRIEQSALEQLNSEFFRDRFKKNEEFRVNHCLDVLSVQLESGGREVKHRFHLIAQ</sequence>
<proteinExistence type="predicted"/>
<gene>
    <name evidence="2" type="ORF">Enr17x_04750</name>
</gene>
<organism evidence="2 3">
    <name type="scientific">Gimesia fumaroli</name>
    <dbReference type="NCBI Taxonomy" id="2527976"/>
    <lineage>
        <taxon>Bacteria</taxon>
        <taxon>Pseudomonadati</taxon>
        <taxon>Planctomycetota</taxon>
        <taxon>Planctomycetia</taxon>
        <taxon>Planctomycetales</taxon>
        <taxon>Planctomycetaceae</taxon>
        <taxon>Gimesia</taxon>
    </lineage>
</organism>
<evidence type="ECO:0000256" key="1">
    <source>
        <dbReference type="SAM" id="MobiDB-lite"/>
    </source>
</evidence>
<name>A0A518I5W0_9PLAN</name>
<feature type="region of interest" description="Disordered" evidence="1">
    <location>
        <begin position="240"/>
        <end position="293"/>
    </location>
</feature>
<reference evidence="2 3" key="1">
    <citation type="submission" date="2019-03" db="EMBL/GenBank/DDBJ databases">
        <title>Deep-cultivation of Planctomycetes and their phenomic and genomic characterization uncovers novel biology.</title>
        <authorList>
            <person name="Wiegand S."/>
            <person name="Jogler M."/>
            <person name="Boedeker C."/>
            <person name="Pinto D."/>
            <person name="Vollmers J."/>
            <person name="Rivas-Marin E."/>
            <person name="Kohn T."/>
            <person name="Peeters S.H."/>
            <person name="Heuer A."/>
            <person name="Rast P."/>
            <person name="Oberbeckmann S."/>
            <person name="Bunk B."/>
            <person name="Jeske O."/>
            <person name="Meyerdierks A."/>
            <person name="Storesund J.E."/>
            <person name="Kallscheuer N."/>
            <person name="Luecker S."/>
            <person name="Lage O.M."/>
            <person name="Pohl T."/>
            <person name="Merkel B.J."/>
            <person name="Hornburger P."/>
            <person name="Mueller R.-W."/>
            <person name="Bruemmer F."/>
            <person name="Labrenz M."/>
            <person name="Spormann A.M."/>
            <person name="Op den Camp H."/>
            <person name="Overmann J."/>
            <person name="Amann R."/>
            <person name="Jetten M.S.M."/>
            <person name="Mascher T."/>
            <person name="Medema M.H."/>
            <person name="Devos D.P."/>
            <person name="Kaster A.-K."/>
            <person name="Ovreas L."/>
            <person name="Rohde M."/>
            <person name="Galperin M.Y."/>
            <person name="Jogler C."/>
        </authorList>
    </citation>
    <scope>NUCLEOTIDE SEQUENCE [LARGE SCALE GENOMIC DNA]</scope>
    <source>
        <strain evidence="2 3">Enr17</strain>
    </source>
</reference>
<dbReference type="KEGG" id="gfm:Enr17x_04750"/>
<dbReference type="Gene3D" id="1.10.10.10">
    <property type="entry name" value="Winged helix-like DNA-binding domain superfamily/Winged helix DNA-binding domain"/>
    <property type="match status" value="2"/>
</dbReference>
<dbReference type="OrthoDB" id="228461at2"/>
<dbReference type="Proteomes" id="UP000318313">
    <property type="component" value="Chromosome"/>
</dbReference>
<accession>A0A518I5W0</accession>
<dbReference type="EMBL" id="CP037452">
    <property type="protein sequence ID" value="QDV48463.1"/>
    <property type="molecule type" value="Genomic_DNA"/>
</dbReference>
<dbReference type="RefSeq" id="WP_145305606.1">
    <property type="nucleotide sequence ID" value="NZ_CP037452.1"/>
</dbReference>
<evidence type="ECO:0000313" key="2">
    <source>
        <dbReference type="EMBL" id="QDV48463.1"/>
    </source>
</evidence>
<evidence type="ECO:0000313" key="3">
    <source>
        <dbReference type="Proteomes" id="UP000318313"/>
    </source>
</evidence>
<protein>
    <submittedName>
        <fullName evidence="2">Uncharacterized protein</fullName>
    </submittedName>
</protein>